<dbReference type="OrthoDB" id="4923153at2759"/>
<dbReference type="EMBL" id="QKXC01000054">
    <property type="protein sequence ID" value="RBR24585.1"/>
    <property type="molecule type" value="Genomic_DNA"/>
</dbReference>
<accession>A0A366S7H8</accession>
<name>A0A366S7H8_9HYPO</name>
<keyword evidence="1" id="KW-0175">Coiled coil</keyword>
<keyword evidence="3" id="KW-1185">Reference proteome</keyword>
<evidence type="ECO:0000313" key="2">
    <source>
        <dbReference type="EMBL" id="RBR24585.1"/>
    </source>
</evidence>
<dbReference type="GeneID" id="41992080"/>
<dbReference type="Proteomes" id="UP000253153">
    <property type="component" value="Unassembled WGS sequence"/>
</dbReference>
<dbReference type="AlphaFoldDB" id="A0A366S7H8"/>
<evidence type="ECO:0000313" key="3">
    <source>
        <dbReference type="Proteomes" id="UP000253153"/>
    </source>
</evidence>
<protein>
    <submittedName>
        <fullName evidence="2">Uncharacterized protein</fullName>
    </submittedName>
</protein>
<evidence type="ECO:0000256" key="1">
    <source>
        <dbReference type="SAM" id="Coils"/>
    </source>
</evidence>
<comment type="caution">
    <text evidence="2">The sequence shown here is derived from an EMBL/GenBank/DDBJ whole genome shotgun (WGS) entry which is preliminary data.</text>
</comment>
<dbReference type="RefSeq" id="XP_031019176.1">
    <property type="nucleotide sequence ID" value="XM_031156784.1"/>
</dbReference>
<feature type="coiled-coil region" evidence="1">
    <location>
        <begin position="21"/>
        <end position="106"/>
    </location>
</feature>
<organism evidence="2 3">
    <name type="scientific">Fusarium coffeatum</name>
    <dbReference type="NCBI Taxonomy" id="231269"/>
    <lineage>
        <taxon>Eukaryota</taxon>
        <taxon>Fungi</taxon>
        <taxon>Dikarya</taxon>
        <taxon>Ascomycota</taxon>
        <taxon>Pezizomycotina</taxon>
        <taxon>Sordariomycetes</taxon>
        <taxon>Hypocreomycetidae</taxon>
        <taxon>Hypocreales</taxon>
        <taxon>Nectriaceae</taxon>
        <taxon>Fusarium</taxon>
        <taxon>Fusarium incarnatum-equiseti species complex</taxon>
    </lineage>
</organism>
<proteinExistence type="predicted"/>
<gene>
    <name evidence="2" type="ORF">FIESC28_02635</name>
</gene>
<sequence length="127" mass="14318">MPHRNSGNGSGGEDSDPGAITMQAQQRLEKLKNERSESMNEVVKETAVEMADLRSRVMAFQQNRRSTEKEVVASAVTKLVEAAERRREIEQQMETLINQVTATTEALEEMMRIGIKGRIDDVKKQNN</sequence>
<reference evidence="2 3" key="1">
    <citation type="submission" date="2018-06" db="EMBL/GenBank/DDBJ databases">
        <title>Fusarium incarnatum-equiseti species complex species 28.</title>
        <authorList>
            <person name="Gardiner D.M."/>
        </authorList>
    </citation>
    <scope>NUCLEOTIDE SEQUENCE [LARGE SCALE GENOMIC DNA]</scope>
    <source>
        <strain evidence="2 3">FIESC_28</strain>
    </source>
</reference>